<keyword evidence="2" id="KW-1185">Reference proteome</keyword>
<dbReference type="EMBL" id="LLWH01000056">
    <property type="protein sequence ID" value="KQB54713.1"/>
    <property type="molecule type" value="Genomic_DNA"/>
</dbReference>
<evidence type="ECO:0000313" key="2">
    <source>
        <dbReference type="Proteomes" id="UP000050342"/>
    </source>
</evidence>
<name>A0A0Q0XVP4_9PSED</name>
<dbReference type="RefSeq" id="WP_055101893.1">
    <property type="nucleotide sequence ID" value="NZ_LLWH01000056.1"/>
</dbReference>
<evidence type="ECO:0000313" key="1">
    <source>
        <dbReference type="EMBL" id="KQB54713.1"/>
    </source>
</evidence>
<accession>A0A0Q0XVP4</accession>
<proteinExistence type="predicted"/>
<comment type="caution">
    <text evidence="1">The sequence shown here is derived from an EMBL/GenBank/DDBJ whole genome shotgun (WGS) entry which is preliminary data.</text>
</comment>
<reference evidence="1 2" key="1">
    <citation type="submission" date="2015-10" db="EMBL/GenBank/DDBJ databases">
        <title>Pseudomonas helleri sp. nov. and Pseudomonas weihenstephanensis sp. nov., isolated from raw cows milk.</title>
        <authorList>
            <person name="Von Neubeck M."/>
            <person name="Huptas C."/>
            <person name="Wenning M."/>
            <person name="Scherer S."/>
        </authorList>
    </citation>
    <scope>NUCLEOTIDE SEQUENCE [LARGE SCALE GENOMIC DNA]</scope>
    <source>
        <strain evidence="1 2">BSTT44</strain>
    </source>
</reference>
<dbReference type="Proteomes" id="UP000050342">
    <property type="component" value="Unassembled WGS sequence"/>
</dbReference>
<sequence length="233" mass="26501">MLFENSLKATLLALFAASLGACVPWPRERPAYADLCQSEFEFKVPGETVVLEAYLYDHAALWSDRPVTQALHTQLPGEKVSRKQFYVQLITYNKGRQRPTSSSHGEAPVPILYDSRQAYITFEDGSQLKANPNLYLGDDETYDYPLVNQPHTRPSPYNINSDEVHRRVPRITNNSRYGSVYLIFPTEDFNAQSAWTIHLGALDINGQKVDIPPLKLCHQPVKKWIGIEPLMRP</sequence>
<dbReference type="OrthoDB" id="7002889at2"/>
<dbReference type="AlphaFoldDB" id="A0A0Q0XVP4"/>
<gene>
    <name evidence="1" type="ORF">AQS70_21045</name>
</gene>
<protein>
    <submittedName>
        <fullName evidence="1">Uncharacterized protein</fullName>
    </submittedName>
</protein>
<organism evidence="1 2">
    <name type="scientific">Pseudomonas endophytica</name>
    <dbReference type="NCBI Taxonomy" id="1563157"/>
    <lineage>
        <taxon>Bacteria</taxon>
        <taxon>Pseudomonadati</taxon>
        <taxon>Pseudomonadota</taxon>
        <taxon>Gammaproteobacteria</taxon>
        <taxon>Pseudomonadales</taxon>
        <taxon>Pseudomonadaceae</taxon>
        <taxon>Pseudomonas</taxon>
    </lineage>
</organism>